<dbReference type="Gene3D" id="3.40.1160.10">
    <property type="entry name" value="Acetylglutamate kinase-like"/>
    <property type="match status" value="1"/>
</dbReference>
<name>A0ABD3J8J1_EUCGL</name>
<evidence type="ECO:0000256" key="2">
    <source>
        <dbReference type="ARBA" id="ARBA00023315"/>
    </source>
</evidence>
<keyword evidence="1" id="KW-0808">Transferase</keyword>
<comment type="caution">
    <text evidence="3">The sequence shown here is derived from an EMBL/GenBank/DDBJ whole genome shotgun (WGS) entry which is preliminary data.</text>
</comment>
<dbReference type="PANTHER" id="PTHR30602:SF12">
    <property type="entry name" value="AMINO-ACID ACETYLTRANSFERASE NAGS1, CHLOROPLASTIC-RELATED"/>
    <property type="match status" value="1"/>
</dbReference>
<dbReference type="Proteomes" id="UP001634007">
    <property type="component" value="Unassembled WGS sequence"/>
</dbReference>
<accession>A0ABD3J8J1</accession>
<proteinExistence type="predicted"/>
<keyword evidence="4" id="KW-1185">Reference proteome</keyword>
<keyword evidence="2" id="KW-0012">Acyltransferase</keyword>
<evidence type="ECO:0000313" key="3">
    <source>
        <dbReference type="EMBL" id="KAL3721898.1"/>
    </source>
</evidence>
<evidence type="ECO:0000256" key="1">
    <source>
        <dbReference type="ARBA" id="ARBA00022679"/>
    </source>
</evidence>
<dbReference type="GO" id="GO:0016746">
    <property type="term" value="F:acyltransferase activity"/>
    <property type="evidence" value="ECO:0007669"/>
    <property type="project" value="UniProtKB-KW"/>
</dbReference>
<dbReference type="PANTHER" id="PTHR30602">
    <property type="entry name" value="AMINO-ACID ACETYLTRANSFERASE"/>
    <property type="match status" value="1"/>
</dbReference>
<evidence type="ECO:0000313" key="4">
    <source>
        <dbReference type="Proteomes" id="UP001634007"/>
    </source>
</evidence>
<dbReference type="SUPFAM" id="SSF53633">
    <property type="entry name" value="Carbamate kinase-like"/>
    <property type="match status" value="2"/>
</dbReference>
<dbReference type="InterPro" id="IPR036393">
    <property type="entry name" value="AceGlu_kinase-like_sf"/>
</dbReference>
<dbReference type="AlphaFoldDB" id="A0ABD3J8J1"/>
<dbReference type="EMBL" id="JBJKBG010000009">
    <property type="protein sequence ID" value="KAL3721898.1"/>
    <property type="molecule type" value="Genomic_DNA"/>
</dbReference>
<reference evidence="3 4" key="1">
    <citation type="submission" date="2024-11" db="EMBL/GenBank/DDBJ databases">
        <title>Chromosome-level genome assembly of Eucalyptus globulus Labill. provides insights into its genome evolution.</title>
        <authorList>
            <person name="Li X."/>
        </authorList>
    </citation>
    <scope>NUCLEOTIDE SEQUENCE [LARGE SCALE GENOMIC DNA]</scope>
    <source>
        <strain evidence="3">CL2024</strain>
        <tissue evidence="3">Fresh tender leaves</tissue>
    </source>
</reference>
<dbReference type="InterPro" id="IPR010167">
    <property type="entry name" value="NH2A_AcTrfase"/>
</dbReference>
<protein>
    <submittedName>
        <fullName evidence="3">Uncharacterized protein</fullName>
    </submittedName>
</protein>
<gene>
    <name evidence="3" type="ORF">ACJRO7_034271</name>
</gene>
<sequence length="380" mass="41114">MRYDSQYLISWPWSCRSISSSLEICLSSSVLRVAKGETCAPSLAPSLAVTCVPSLTIAFTTSLAVNEPSINTPLPLCSGSTSDCWCATAGGGLFPYIKGWLHFILKTSDAVLFIKIWSWQLLSECGLDSSRSHDVTILPCKMKAQILRRGVIEGVDGGCIVVLSNLGYSSSGELYFLMSFDELLLNRCSTYEVATACALAIGAEKLICIIDGQILDENGRLIRFLTLDEADTLIRKRAKQSETAANYVEAVSQGDAFGTCLGSKNCNGAASLYNGSSFTPSHNGKGFLEKGNATFQNGVGFDNGNGLWEGEQVLLLERGVQRVHLVDGTLDGALLLELFQRDGIGTMVASDLYEGTRMARETDFSGIRQIIKPLEDWHIG</sequence>
<organism evidence="3 4">
    <name type="scientific">Eucalyptus globulus</name>
    <name type="common">Tasmanian blue gum</name>
    <dbReference type="NCBI Taxonomy" id="34317"/>
    <lineage>
        <taxon>Eukaryota</taxon>
        <taxon>Viridiplantae</taxon>
        <taxon>Streptophyta</taxon>
        <taxon>Embryophyta</taxon>
        <taxon>Tracheophyta</taxon>
        <taxon>Spermatophyta</taxon>
        <taxon>Magnoliopsida</taxon>
        <taxon>eudicotyledons</taxon>
        <taxon>Gunneridae</taxon>
        <taxon>Pentapetalae</taxon>
        <taxon>rosids</taxon>
        <taxon>malvids</taxon>
        <taxon>Myrtales</taxon>
        <taxon>Myrtaceae</taxon>
        <taxon>Myrtoideae</taxon>
        <taxon>Eucalypteae</taxon>
        <taxon>Eucalyptus</taxon>
    </lineage>
</organism>